<evidence type="ECO:0000313" key="2">
    <source>
        <dbReference type="Proteomes" id="UP000012960"/>
    </source>
</evidence>
<evidence type="ECO:0000313" key="1">
    <source>
        <dbReference type="EnsemblPlants" id="Ma03_p29810.1"/>
    </source>
</evidence>
<dbReference type="Proteomes" id="UP000012960">
    <property type="component" value="Unplaced"/>
</dbReference>
<dbReference type="EnsemblPlants" id="Ma03_t29810.1">
    <property type="protein sequence ID" value="Ma03_p29810.1"/>
    <property type="gene ID" value="Ma03_g29810"/>
</dbReference>
<dbReference type="InParanoid" id="A0A804IHU5"/>
<sequence length="85" mass="8821">MASAMRIMSRWRESAAVAWKARGELSSPSNPICTTPTTGFLLGPAKTAVGGEVWPATTPPAMSPSSTSANPTHTNCGICLTMGKQ</sequence>
<accession>A0A804IHU5</accession>
<dbReference type="Gramene" id="Ma03_t29810.1">
    <property type="protein sequence ID" value="Ma03_p29810.1"/>
    <property type="gene ID" value="Ma03_g29810"/>
</dbReference>
<proteinExistence type="predicted"/>
<dbReference type="AlphaFoldDB" id="A0A804IHU5"/>
<protein>
    <submittedName>
        <fullName evidence="1">Uncharacterized protein</fullName>
    </submittedName>
</protein>
<organism evidence="1 2">
    <name type="scientific">Musa acuminata subsp. malaccensis</name>
    <name type="common">Wild banana</name>
    <name type="synonym">Musa malaccensis</name>
    <dbReference type="NCBI Taxonomy" id="214687"/>
    <lineage>
        <taxon>Eukaryota</taxon>
        <taxon>Viridiplantae</taxon>
        <taxon>Streptophyta</taxon>
        <taxon>Embryophyta</taxon>
        <taxon>Tracheophyta</taxon>
        <taxon>Spermatophyta</taxon>
        <taxon>Magnoliopsida</taxon>
        <taxon>Liliopsida</taxon>
        <taxon>Zingiberales</taxon>
        <taxon>Musaceae</taxon>
        <taxon>Musa</taxon>
    </lineage>
</organism>
<keyword evidence="2" id="KW-1185">Reference proteome</keyword>
<name>A0A804IHU5_MUSAM</name>
<reference evidence="1" key="1">
    <citation type="submission" date="2021-05" db="UniProtKB">
        <authorList>
            <consortium name="EnsemblPlants"/>
        </authorList>
    </citation>
    <scope>IDENTIFICATION</scope>
    <source>
        <strain evidence="1">subsp. malaccensis</strain>
    </source>
</reference>